<feature type="active site" description="Nucleophile" evidence="4">
    <location>
        <position position="9"/>
    </location>
</feature>
<feature type="active site" evidence="4">
    <location>
        <position position="15"/>
    </location>
</feature>
<dbReference type="EMBL" id="JARPTC010000008">
    <property type="protein sequence ID" value="MDO7786820.1"/>
    <property type="molecule type" value="Genomic_DNA"/>
</dbReference>
<dbReference type="PANTHER" id="PTHR11717:SF31">
    <property type="entry name" value="LOW MOLECULAR WEIGHT PROTEIN-TYROSINE-PHOSPHATASE ETP-RELATED"/>
    <property type="match status" value="1"/>
</dbReference>
<sequence>MEKKVLFICTGNTCRSSMAEGLAKALAAQKHIEGVSFSSAGTMAWPGEGAADNAIKTLSEQGIEISGHRARPLTPELICRADLVLTMTAAHQEQVLSMVPEAEGKVFTLGSYAGIKGDIPDPFGSSLENYRFCAGEMKKMIALALEKLKKQSS</sequence>
<dbReference type="CDD" id="cd16344">
    <property type="entry name" value="LMWPAP"/>
    <property type="match status" value="1"/>
</dbReference>
<evidence type="ECO:0000313" key="6">
    <source>
        <dbReference type="EMBL" id="MDO7786820.1"/>
    </source>
</evidence>
<evidence type="ECO:0000256" key="2">
    <source>
        <dbReference type="ARBA" id="ARBA00022801"/>
    </source>
</evidence>
<name>A0AAW7ZC58_9FIRM</name>
<proteinExistence type="inferred from homology"/>
<keyword evidence="2" id="KW-0378">Hydrolase</keyword>
<organism evidence="6 7">
    <name type="scientific">Desulforamulus aquiferis</name>
    <dbReference type="NCBI Taxonomy" id="1397668"/>
    <lineage>
        <taxon>Bacteria</taxon>
        <taxon>Bacillati</taxon>
        <taxon>Bacillota</taxon>
        <taxon>Clostridia</taxon>
        <taxon>Eubacteriales</taxon>
        <taxon>Peptococcaceae</taxon>
        <taxon>Desulforamulus</taxon>
    </lineage>
</organism>
<dbReference type="Proteomes" id="UP001172911">
    <property type="component" value="Unassembled WGS sequence"/>
</dbReference>
<dbReference type="SUPFAM" id="SSF52788">
    <property type="entry name" value="Phosphotyrosine protein phosphatases I"/>
    <property type="match status" value="1"/>
</dbReference>
<dbReference type="InterPro" id="IPR036196">
    <property type="entry name" value="Ptyr_pPase_sf"/>
</dbReference>
<evidence type="ECO:0000256" key="4">
    <source>
        <dbReference type="PIRSR" id="PIRSR617867-1"/>
    </source>
</evidence>
<dbReference type="Pfam" id="PF01451">
    <property type="entry name" value="LMWPc"/>
    <property type="match status" value="1"/>
</dbReference>
<evidence type="ECO:0000256" key="3">
    <source>
        <dbReference type="ARBA" id="ARBA00022912"/>
    </source>
</evidence>
<comment type="caution">
    <text evidence="6">The sequence shown here is derived from an EMBL/GenBank/DDBJ whole genome shotgun (WGS) entry which is preliminary data.</text>
</comment>
<comment type="similarity">
    <text evidence="1">Belongs to the low molecular weight phosphotyrosine protein phosphatase family.</text>
</comment>
<evidence type="ECO:0000313" key="7">
    <source>
        <dbReference type="Proteomes" id="UP001172911"/>
    </source>
</evidence>
<reference evidence="6" key="2">
    <citation type="submission" date="2023-03" db="EMBL/GenBank/DDBJ databases">
        <authorList>
            <person name="Zhang Z."/>
        </authorList>
    </citation>
    <scope>NUCLEOTIDE SEQUENCE</scope>
    <source>
        <strain evidence="6">DSA</strain>
    </source>
</reference>
<protein>
    <submittedName>
        <fullName evidence="6">Low molecular weight protein arginine phosphatase</fullName>
    </submittedName>
</protein>
<accession>A0AAW7ZC58</accession>
<dbReference type="PRINTS" id="PR00719">
    <property type="entry name" value="LMWPTPASE"/>
</dbReference>
<dbReference type="InterPro" id="IPR023485">
    <property type="entry name" value="Ptyr_pPase"/>
</dbReference>
<dbReference type="InterPro" id="IPR050438">
    <property type="entry name" value="LMW_PTPase"/>
</dbReference>
<dbReference type="InterPro" id="IPR017867">
    <property type="entry name" value="Tyr_phospatase_low_mol_wt"/>
</dbReference>
<evidence type="ECO:0000256" key="1">
    <source>
        <dbReference type="ARBA" id="ARBA00011063"/>
    </source>
</evidence>
<gene>
    <name evidence="6" type="ORF">P6N53_06245</name>
</gene>
<evidence type="ECO:0000259" key="5">
    <source>
        <dbReference type="SMART" id="SM00226"/>
    </source>
</evidence>
<feature type="domain" description="Phosphotyrosine protein phosphatase I" evidence="5">
    <location>
        <begin position="3"/>
        <end position="151"/>
    </location>
</feature>
<keyword evidence="3" id="KW-0904">Protein phosphatase</keyword>
<feature type="active site" description="Proton donor" evidence="4">
    <location>
        <position position="121"/>
    </location>
</feature>
<reference evidence="6" key="1">
    <citation type="journal article" date="2023" name="J. Hazard. Mater.">
        <title>Anaerobic biodegradation of pyrene and benzo[a]pyrene by a new sulfate-reducing Desulforamulus aquiferis strain DSA.</title>
        <authorList>
            <person name="Zhang Z."/>
            <person name="Sun J."/>
            <person name="Gong X."/>
            <person name="Wang C."/>
            <person name="Wang H."/>
        </authorList>
    </citation>
    <scope>NUCLEOTIDE SEQUENCE</scope>
    <source>
        <strain evidence="6">DSA</strain>
    </source>
</reference>
<dbReference type="Gene3D" id="3.40.50.2300">
    <property type="match status" value="1"/>
</dbReference>
<dbReference type="GO" id="GO:0004725">
    <property type="term" value="F:protein tyrosine phosphatase activity"/>
    <property type="evidence" value="ECO:0007669"/>
    <property type="project" value="InterPro"/>
</dbReference>
<dbReference type="PANTHER" id="PTHR11717">
    <property type="entry name" value="LOW MOLECULAR WEIGHT PROTEIN TYROSINE PHOSPHATASE"/>
    <property type="match status" value="1"/>
</dbReference>
<keyword evidence="7" id="KW-1185">Reference proteome</keyword>
<dbReference type="SMART" id="SM00226">
    <property type="entry name" value="LMWPc"/>
    <property type="match status" value="1"/>
</dbReference>
<dbReference type="RefSeq" id="WP_304541938.1">
    <property type="nucleotide sequence ID" value="NZ_JARPTC010000008.1"/>
</dbReference>
<dbReference type="AlphaFoldDB" id="A0AAW7ZC58"/>